<feature type="region of interest" description="Disordered" evidence="1">
    <location>
        <begin position="65"/>
        <end position="98"/>
    </location>
</feature>
<sequence>MGKHSDQNTSWAGNARTLLRDLATSRRAKSVADRTPEETAATAGGTFMSRRELRRAEALAATQAPIAEAAGAGTKAGTAPTPLGRNDDTPTVPARSGAPVATATGVLGTVRSRPMVAAIALPAAASIAIVAGAFTFAPEATGTVVAEAPTPEQAEAPSAGAHEDHAAQSEVSVPRVEDAAESPAAELPGAEPAPEPEPTVSEEDREAAKDEAASQYIEDVKSERSEDASADTSRSASREDPGVSSEPCDVSSSIESGISANAQAVYRAVCAEFPVVDSYGGYRNDSDSDHGSGNAVDVMITGSTGDAIADYVLEHADELGVKYVIWEQAIKYPGGSWKSMEDRGSATANHFDHVHVSVN</sequence>
<feature type="region of interest" description="Disordered" evidence="1">
    <location>
        <begin position="150"/>
        <end position="252"/>
    </location>
</feature>
<evidence type="ECO:0000313" key="3">
    <source>
        <dbReference type="EMBL" id="GAA2004772.1"/>
    </source>
</evidence>
<dbReference type="InterPro" id="IPR058593">
    <property type="entry name" value="ARB_07466-like_C"/>
</dbReference>
<comment type="caution">
    <text evidence="3">The sequence shown here is derived from an EMBL/GenBank/DDBJ whole genome shotgun (WGS) entry which is preliminary data.</text>
</comment>
<feature type="compositionally biased region" description="Low complexity" evidence="1">
    <location>
        <begin position="65"/>
        <end position="84"/>
    </location>
</feature>
<proteinExistence type="predicted"/>
<accession>A0ABN2TD36</accession>
<feature type="compositionally biased region" description="Basic and acidic residues" evidence="1">
    <location>
        <begin position="206"/>
        <end position="227"/>
    </location>
</feature>
<evidence type="ECO:0000256" key="1">
    <source>
        <dbReference type="SAM" id="MobiDB-lite"/>
    </source>
</evidence>
<keyword evidence="4" id="KW-1185">Reference proteome</keyword>
<protein>
    <recommendedName>
        <fullName evidence="2">ARB-07466-like C-terminal domain-containing protein</fullName>
    </recommendedName>
</protein>
<feature type="compositionally biased region" description="Low complexity" evidence="1">
    <location>
        <begin position="150"/>
        <end position="159"/>
    </location>
</feature>
<organism evidence="3 4">
    <name type="scientific">Brevibacterium samyangense</name>
    <dbReference type="NCBI Taxonomy" id="366888"/>
    <lineage>
        <taxon>Bacteria</taxon>
        <taxon>Bacillati</taxon>
        <taxon>Actinomycetota</taxon>
        <taxon>Actinomycetes</taxon>
        <taxon>Micrococcales</taxon>
        <taxon>Brevibacteriaceae</taxon>
        <taxon>Brevibacterium</taxon>
    </lineage>
</organism>
<evidence type="ECO:0000313" key="4">
    <source>
        <dbReference type="Proteomes" id="UP001500755"/>
    </source>
</evidence>
<dbReference type="Proteomes" id="UP001500755">
    <property type="component" value="Unassembled WGS sequence"/>
</dbReference>
<reference evidence="3 4" key="1">
    <citation type="journal article" date="2019" name="Int. J. Syst. Evol. Microbiol.">
        <title>The Global Catalogue of Microorganisms (GCM) 10K type strain sequencing project: providing services to taxonomists for standard genome sequencing and annotation.</title>
        <authorList>
            <consortium name="The Broad Institute Genomics Platform"/>
            <consortium name="The Broad Institute Genome Sequencing Center for Infectious Disease"/>
            <person name="Wu L."/>
            <person name="Ma J."/>
        </authorList>
    </citation>
    <scope>NUCLEOTIDE SEQUENCE [LARGE SCALE GENOMIC DNA]</scope>
    <source>
        <strain evidence="3 4">JCM 14546</strain>
    </source>
</reference>
<feature type="region of interest" description="Disordered" evidence="1">
    <location>
        <begin position="1"/>
        <end position="50"/>
    </location>
</feature>
<dbReference type="EMBL" id="BAAANO010000012">
    <property type="protein sequence ID" value="GAA2004772.1"/>
    <property type="molecule type" value="Genomic_DNA"/>
</dbReference>
<dbReference type="Pfam" id="PF26571">
    <property type="entry name" value="VldE"/>
    <property type="match status" value="1"/>
</dbReference>
<feature type="compositionally biased region" description="Low complexity" evidence="1">
    <location>
        <begin position="181"/>
        <end position="190"/>
    </location>
</feature>
<dbReference type="RefSeq" id="WP_344308051.1">
    <property type="nucleotide sequence ID" value="NZ_BAAANO010000012.1"/>
</dbReference>
<name>A0ABN2TD36_9MICO</name>
<feature type="domain" description="ARB-07466-like C-terminal" evidence="2">
    <location>
        <begin position="256"/>
        <end position="351"/>
    </location>
</feature>
<gene>
    <name evidence="3" type="ORF">GCM10009755_12890</name>
</gene>
<evidence type="ECO:0000259" key="2">
    <source>
        <dbReference type="Pfam" id="PF26571"/>
    </source>
</evidence>